<dbReference type="STRING" id="1678840.ATC1_131394"/>
<dbReference type="AlphaFoldDB" id="A0A0S7BME5"/>
<organism evidence="2">
    <name type="scientific">Flexilinea flocculi</name>
    <dbReference type="NCBI Taxonomy" id="1678840"/>
    <lineage>
        <taxon>Bacteria</taxon>
        <taxon>Bacillati</taxon>
        <taxon>Chloroflexota</taxon>
        <taxon>Anaerolineae</taxon>
        <taxon>Anaerolineales</taxon>
        <taxon>Anaerolineaceae</taxon>
        <taxon>Flexilinea</taxon>
    </lineage>
</organism>
<evidence type="ECO:0000313" key="2">
    <source>
        <dbReference type="EMBL" id="GAP41405.1"/>
    </source>
</evidence>
<accession>A0A0S7BME5</accession>
<dbReference type="OrthoDB" id="1054496at2"/>
<reference evidence="2" key="1">
    <citation type="journal article" date="2015" name="Genome Announc.">
        <title>Draft Genome Sequence of Anaerolineae Strain TC1, a Novel Isolate from a Methanogenic Wastewater Treatment System.</title>
        <authorList>
            <person name="Matsuura N."/>
            <person name="Tourlousse D.M."/>
            <person name="Sun L."/>
            <person name="Toyonaga M."/>
            <person name="Kuroda K."/>
            <person name="Ohashi A."/>
            <person name="Cruz R."/>
            <person name="Yamaguchi T."/>
            <person name="Sekiguchi Y."/>
        </authorList>
    </citation>
    <scope>NUCLEOTIDE SEQUENCE [LARGE SCALE GENOMIC DNA]</scope>
    <source>
        <strain evidence="2">TC1</strain>
    </source>
</reference>
<keyword evidence="1" id="KW-0812">Transmembrane</keyword>
<dbReference type="PATRIC" id="fig|1678840.3.peg.2854"/>
<sequence>MTENCSSKVILWIVKMFMKSTTRRKVLCSIFGIFCLSFSFLFNVDFIVQGNDEITENNERGFLYVLKQGSVIITGYEGVGGDLDIPWSLGGAEVVEISENAFRGNEDITSINLPNSIQRIGRAAFSGCTKLLKFRLSSQIEKIPEDLFNGCIKLTSILIPERVTEIGRNAFAGCINLIYIYFGGTEKLTHIGPAAFLDTPWFEKQKDEFVIVGNGVLIKYNGKDKKVKLPWNSYYIADAFENHSEIEEIVLAEWTKGILENAFRGCTALKSVQFGNWITEIGPHAFENCVSLENITLPVNIRTIGSYAFAGCQNLSGIESLDNLSTIEPGTFMNCRSLENIVLSDKLTSIGENAFSNCISLKFVKYGEKVNRIGKDAFSGCTKLISIQMSESLAEIGEGAFQNSGIQAISLPIGIEKIQKNVFKGCNSLKEVRLNNINVVIDDTAFEQTDPVLIIPDNLDRTEKERHLAGFDFQSFSPFDELRIPAVQFAQKNQLKYQFQPIQTNYYHFLRYSNTNSYAIIFSNLVDKTELIVPSRINGFPVSIIGEAAFQNFSALQSLVISDTITTIGNWAFSYCTGLKNIIIGKSVVSIGADAFHGDTMIEKIYIPPTVRQIGSDAFKDCPNLIITGESGSEAETYSFVNGIHFEIESLHIL</sequence>
<dbReference type="InterPro" id="IPR032675">
    <property type="entry name" value="LRR_dom_sf"/>
</dbReference>
<dbReference type="Proteomes" id="UP000053370">
    <property type="component" value="Unassembled WGS sequence"/>
</dbReference>
<gene>
    <name evidence="2" type="ORF">ATC1_131394</name>
</gene>
<dbReference type="PANTHER" id="PTHR45661">
    <property type="entry name" value="SURFACE ANTIGEN"/>
    <property type="match status" value="1"/>
</dbReference>
<dbReference type="SUPFAM" id="SSF52058">
    <property type="entry name" value="L domain-like"/>
    <property type="match status" value="3"/>
</dbReference>
<keyword evidence="3" id="KW-1185">Reference proteome</keyword>
<keyword evidence="1" id="KW-0472">Membrane</keyword>
<protein>
    <submittedName>
        <fullName evidence="2">Protein containing leucine rich repeat</fullName>
    </submittedName>
</protein>
<dbReference type="Pfam" id="PF13306">
    <property type="entry name" value="LRR_5"/>
    <property type="match status" value="3"/>
</dbReference>
<dbReference type="InterPro" id="IPR053139">
    <property type="entry name" value="Surface_bspA-like"/>
</dbReference>
<dbReference type="EMBL" id="DF968181">
    <property type="protein sequence ID" value="GAP41405.1"/>
    <property type="molecule type" value="Genomic_DNA"/>
</dbReference>
<keyword evidence="1" id="KW-1133">Transmembrane helix</keyword>
<proteinExistence type="predicted"/>
<dbReference type="Gene3D" id="3.80.10.10">
    <property type="entry name" value="Ribonuclease Inhibitor"/>
    <property type="match status" value="4"/>
</dbReference>
<evidence type="ECO:0000256" key="1">
    <source>
        <dbReference type="SAM" id="Phobius"/>
    </source>
</evidence>
<feature type="transmembrane region" description="Helical" evidence="1">
    <location>
        <begin position="26"/>
        <end position="48"/>
    </location>
</feature>
<evidence type="ECO:0000313" key="3">
    <source>
        <dbReference type="Proteomes" id="UP000053370"/>
    </source>
</evidence>
<name>A0A0S7BME5_9CHLR</name>
<dbReference type="InterPro" id="IPR026906">
    <property type="entry name" value="LRR_5"/>
</dbReference>
<dbReference type="PANTHER" id="PTHR45661:SF3">
    <property type="entry name" value="IG-LIKE DOMAIN-CONTAINING PROTEIN"/>
    <property type="match status" value="1"/>
</dbReference>